<gene>
    <name evidence="4" type="ORF">X943_000585</name>
</gene>
<accession>A0AAD9GCS8</accession>
<dbReference type="EMBL" id="JAHBMH010000044">
    <property type="protein sequence ID" value="KAK1935955.1"/>
    <property type="molecule type" value="Genomic_DNA"/>
</dbReference>
<proteinExistence type="predicted"/>
<reference evidence="4" key="1">
    <citation type="journal article" date="2014" name="Nucleic Acids Res.">
        <title>The evolutionary dynamics of variant antigen genes in Babesia reveal a history of genomic innovation underlying host-parasite interaction.</title>
        <authorList>
            <person name="Jackson A.P."/>
            <person name="Otto T.D."/>
            <person name="Darby A."/>
            <person name="Ramaprasad A."/>
            <person name="Xia D."/>
            <person name="Echaide I.E."/>
            <person name="Farber M."/>
            <person name="Gahlot S."/>
            <person name="Gamble J."/>
            <person name="Gupta D."/>
            <person name="Gupta Y."/>
            <person name="Jackson L."/>
            <person name="Malandrin L."/>
            <person name="Malas T.B."/>
            <person name="Moussa E."/>
            <person name="Nair M."/>
            <person name="Reid A.J."/>
            <person name="Sanders M."/>
            <person name="Sharma J."/>
            <person name="Tracey A."/>
            <person name="Quail M.A."/>
            <person name="Weir W."/>
            <person name="Wastling J.M."/>
            <person name="Hall N."/>
            <person name="Willadsen P."/>
            <person name="Lingelbach K."/>
            <person name="Shiels B."/>
            <person name="Tait A."/>
            <person name="Berriman M."/>
            <person name="Allred D.R."/>
            <person name="Pain A."/>
        </authorList>
    </citation>
    <scope>NUCLEOTIDE SEQUENCE</scope>
    <source>
        <strain evidence="4">1802A</strain>
    </source>
</reference>
<feature type="region of interest" description="Disordered" evidence="1">
    <location>
        <begin position="109"/>
        <end position="181"/>
    </location>
</feature>
<feature type="compositionally biased region" description="Basic and acidic residues" evidence="1">
    <location>
        <begin position="39"/>
        <end position="52"/>
    </location>
</feature>
<keyword evidence="3" id="KW-0732">Signal</keyword>
<comment type="caution">
    <text evidence="4">The sequence shown here is derived from an EMBL/GenBank/DDBJ whole genome shotgun (WGS) entry which is preliminary data.</text>
</comment>
<sequence>MKWQFISILGLWTHVAVKQSIASIDILQPRDVVDREITRLPDHDESPSKADESLPLDLTDALPTENDFQSSVEAESLHTNPGDVTNPEVDGAVETLINDLREDVSKPINVNPVTMSDSGERCDGDSCDADSKKEPETLRSDLPMRRGSLDSMLDSVTSKQGGGEKNANGSETAGVNTSDHQRSTIITRRLSWNSTFDNTRHTRGDDSLDPHHLINKEFQESQDTLDKSFEESKEFMKKMFIICLTVFLVVTFVIIGVYIFMFKSCLELCNRALTVREQHRHAAQNLSNDQPPTPVQQEV</sequence>
<feature type="transmembrane region" description="Helical" evidence="2">
    <location>
        <begin position="239"/>
        <end position="261"/>
    </location>
</feature>
<keyword evidence="2" id="KW-0472">Membrane</keyword>
<feature type="region of interest" description="Disordered" evidence="1">
    <location>
        <begin position="69"/>
        <end position="88"/>
    </location>
</feature>
<evidence type="ECO:0000256" key="3">
    <source>
        <dbReference type="SAM" id="SignalP"/>
    </source>
</evidence>
<keyword evidence="5" id="KW-1185">Reference proteome</keyword>
<feature type="chain" id="PRO_5042031020" evidence="3">
    <location>
        <begin position="19"/>
        <end position="299"/>
    </location>
</feature>
<feature type="compositionally biased region" description="Polar residues" evidence="1">
    <location>
        <begin position="167"/>
        <end position="181"/>
    </location>
</feature>
<evidence type="ECO:0000313" key="4">
    <source>
        <dbReference type="EMBL" id="KAK1935955.1"/>
    </source>
</evidence>
<protein>
    <submittedName>
        <fullName evidence="4">Uncharacterized protein</fullName>
    </submittedName>
</protein>
<evidence type="ECO:0000256" key="2">
    <source>
        <dbReference type="SAM" id="Phobius"/>
    </source>
</evidence>
<dbReference type="AlphaFoldDB" id="A0AAD9GCS8"/>
<keyword evidence="2" id="KW-0812">Transmembrane</keyword>
<evidence type="ECO:0000313" key="5">
    <source>
        <dbReference type="Proteomes" id="UP001195914"/>
    </source>
</evidence>
<name>A0AAD9GCS8_BABDI</name>
<feature type="compositionally biased region" description="Basic and acidic residues" evidence="1">
    <location>
        <begin position="118"/>
        <end position="148"/>
    </location>
</feature>
<reference evidence="4" key="2">
    <citation type="submission" date="2021-05" db="EMBL/GenBank/DDBJ databases">
        <authorList>
            <person name="Pain A."/>
        </authorList>
    </citation>
    <scope>NUCLEOTIDE SEQUENCE</scope>
    <source>
        <strain evidence="4">1802A</strain>
    </source>
</reference>
<feature type="compositionally biased region" description="Polar residues" evidence="1">
    <location>
        <begin position="69"/>
        <end position="83"/>
    </location>
</feature>
<evidence type="ECO:0000256" key="1">
    <source>
        <dbReference type="SAM" id="MobiDB-lite"/>
    </source>
</evidence>
<feature type="signal peptide" evidence="3">
    <location>
        <begin position="1"/>
        <end position="18"/>
    </location>
</feature>
<organism evidence="4 5">
    <name type="scientific">Babesia divergens</name>
    <dbReference type="NCBI Taxonomy" id="32595"/>
    <lineage>
        <taxon>Eukaryota</taxon>
        <taxon>Sar</taxon>
        <taxon>Alveolata</taxon>
        <taxon>Apicomplexa</taxon>
        <taxon>Aconoidasida</taxon>
        <taxon>Piroplasmida</taxon>
        <taxon>Babesiidae</taxon>
        <taxon>Babesia</taxon>
    </lineage>
</organism>
<feature type="region of interest" description="Disordered" evidence="1">
    <location>
        <begin position="39"/>
        <end position="62"/>
    </location>
</feature>
<keyword evidence="2" id="KW-1133">Transmembrane helix</keyword>
<dbReference type="Proteomes" id="UP001195914">
    <property type="component" value="Unassembled WGS sequence"/>
</dbReference>